<evidence type="ECO:0000256" key="1">
    <source>
        <dbReference type="SAM" id="MobiDB-lite"/>
    </source>
</evidence>
<protein>
    <submittedName>
        <fullName evidence="2">Type III effector protein RopAA</fullName>
    </submittedName>
</protein>
<reference evidence="2 3" key="1">
    <citation type="submission" date="2020-02" db="EMBL/GenBank/DDBJ databases">
        <authorList>
            <person name="Liang J."/>
        </authorList>
    </citation>
    <scope>NUCLEOTIDE SEQUENCE [LARGE SCALE GENOMIC DNA]</scope>
    <source>
        <strain evidence="2 3">L22-9</strain>
    </source>
</reference>
<dbReference type="EMBL" id="CP048810">
    <property type="protein sequence ID" value="QKS82746.1"/>
    <property type="molecule type" value="Genomic_DNA"/>
</dbReference>
<gene>
    <name evidence="2" type="ORF">GN234_12645</name>
</gene>
<dbReference type="Proteomes" id="UP000509545">
    <property type="component" value="Chromosome"/>
</dbReference>
<proteinExistence type="predicted"/>
<accession>A0A6N1CEQ1</accession>
<name>A0A6N1CEQ1_9PSED</name>
<evidence type="ECO:0000313" key="3">
    <source>
        <dbReference type="Proteomes" id="UP000509545"/>
    </source>
</evidence>
<evidence type="ECO:0000313" key="2">
    <source>
        <dbReference type="EMBL" id="QKS82746.1"/>
    </source>
</evidence>
<keyword evidence="3" id="KW-1185">Reference proteome</keyword>
<dbReference type="RefSeq" id="WP_163855177.1">
    <property type="nucleotide sequence ID" value="NZ_CP048810.1"/>
</dbReference>
<dbReference type="AlphaFoldDB" id="A0A6N1CEQ1"/>
<sequence>MDPISLTPPLHSTTSTTGTAAAVPIGPVTAEQDLANRTGAIKAQLTRVFEPHINGANREAFEALIDDRSRTLANDGETAESVDAVLTKGSRLDRAAHDTVGFVRSVPFGVASIALDFVPAVTGNGSITAPLALSAIAGLVSSAADTVGNGLIQRATSDTQWLVAEDADLEPVMRESAQAAKPSLTTRAIEGSLTFQTFSARNALRTVVQPVVTHLVDAQTGSRVDSVIAAVGSPLSGMAAYDLQHSIDKSKHRIGPQYLLGRQDWHQRYKDLKNYGVGSAAMGIAKRVGSLPLDAMRDGSKSLQALVTPTGLTSGLGALAGGITAIGMAQTAAVNAARNAGISPAGVAAAGKATVTATMAPVLAAWVTTGVMTQPLADEASAALDRLSAGPAHPDELQGMLPLVEMSAAEQIGEDSDNEGDGVDVVSGRPTLNAAERAV</sequence>
<organism evidence="2 3">
    <name type="scientific">Pseudomonas bijieensis</name>
    <dbReference type="NCBI Taxonomy" id="2681983"/>
    <lineage>
        <taxon>Bacteria</taxon>
        <taxon>Pseudomonadati</taxon>
        <taxon>Pseudomonadota</taxon>
        <taxon>Gammaproteobacteria</taxon>
        <taxon>Pseudomonadales</taxon>
        <taxon>Pseudomonadaceae</taxon>
        <taxon>Pseudomonas</taxon>
    </lineage>
</organism>
<feature type="region of interest" description="Disordered" evidence="1">
    <location>
        <begin position="411"/>
        <end position="439"/>
    </location>
</feature>
<feature type="compositionally biased region" description="Acidic residues" evidence="1">
    <location>
        <begin position="412"/>
        <end position="422"/>
    </location>
</feature>
<dbReference type="KEGG" id="pbz:GN234_12645"/>